<dbReference type="EMBL" id="JAAOAQ010000026">
    <property type="protein sequence ID" value="KAF5570831.1"/>
    <property type="molecule type" value="Genomic_DNA"/>
</dbReference>
<dbReference type="InterPro" id="IPR000209">
    <property type="entry name" value="Peptidase_S8/S53_dom"/>
</dbReference>
<dbReference type="CDD" id="cd04056">
    <property type="entry name" value="Peptidases_S53"/>
    <property type="match status" value="1"/>
</dbReference>
<feature type="transmembrane region" description="Helical" evidence="12">
    <location>
        <begin position="661"/>
        <end position="684"/>
    </location>
</feature>
<evidence type="ECO:0000256" key="11">
    <source>
        <dbReference type="PROSITE-ProRule" id="PRU01032"/>
    </source>
</evidence>
<reference evidence="14 15" key="1">
    <citation type="submission" date="2020-05" db="EMBL/GenBank/DDBJ databases">
        <title>Identification and distribution of gene clusters putatively required for synthesis of sphingolipid metabolism inhibitors in phylogenetically diverse species of the filamentous fungus Fusarium.</title>
        <authorList>
            <person name="Kim H.-S."/>
            <person name="Busman M."/>
            <person name="Brown D.W."/>
            <person name="Divon H."/>
            <person name="Uhlig S."/>
            <person name="Proctor R.H."/>
        </authorList>
    </citation>
    <scope>NUCLEOTIDE SEQUENCE [LARGE SCALE GENOMIC DNA]</scope>
    <source>
        <strain evidence="14 15">NRRL 13617</strain>
    </source>
</reference>
<keyword evidence="5 11" id="KW-0645">Protease</keyword>
<keyword evidence="6 11" id="KW-0479">Metal-binding</keyword>
<feature type="transmembrane region" description="Helical" evidence="12">
    <location>
        <begin position="820"/>
        <end position="837"/>
    </location>
</feature>
<dbReference type="InterPro" id="IPR050819">
    <property type="entry name" value="Tripeptidyl-peptidase_I"/>
</dbReference>
<evidence type="ECO:0000256" key="4">
    <source>
        <dbReference type="ARBA" id="ARBA00012462"/>
    </source>
</evidence>
<dbReference type="PANTHER" id="PTHR14218:SF15">
    <property type="entry name" value="TRIPEPTIDYL-PEPTIDASE 1"/>
    <property type="match status" value="1"/>
</dbReference>
<organism evidence="14 15">
    <name type="scientific">Fusarium phyllophilum</name>
    <dbReference type="NCBI Taxonomy" id="47803"/>
    <lineage>
        <taxon>Eukaryota</taxon>
        <taxon>Fungi</taxon>
        <taxon>Dikarya</taxon>
        <taxon>Ascomycota</taxon>
        <taxon>Pezizomycotina</taxon>
        <taxon>Sordariomycetes</taxon>
        <taxon>Hypocreomycetidae</taxon>
        <taxon>Hypocreales</taxon>
        <taxon>Nectriaceae</taxon>
        <taxon>Fusarium</taxon>
        <taxon>Fusarium fujikuroi species complex</taxon>
    </lineage>
</organism>
<dbReference type="Gene3D" id="3.40.50.200">
    <property type="entry name" value="Peptidase S8/S53 domain"/>
    <property type="match status" value="1"/>
</dbReference>
<dbReference type="GO" id="GO:0046872">
    <property type="term" value="F:metal ion binding"/>
    <property type="evidence" value="ECO:0007669"/>
    <property type="project" value="UniProtKB-UniRule"/>
</dbReference>
<comment type="catalytic activity">
    <reaction evidence="1">
        <text>Release of an N-terminal tripeptide from a polypeptide.</text>
        <dbReference type="EC" id="3.4.14.10"/>
    </reaction>
</comment>
<feature type="binding site" evidence="11">
    <location>
        <position position="577"/>
    </location>
    <ligand>
        <name>Ca(2+)</name>
        <dbReference type="ChEBI" id="CHEBI:29108"/>
    </ligand>
</feature>
<evidence type="ECO:0000256" key="8">
    <source>
        <dbReference type="ARBA" id="ARBA00022825"/>
    </source>
</evidence>
<dbReference type="OrthoDB" id="2919105at2759"/>
<evidence type="ECO:0000256" key="1">
    <source>
        <dbReference type="ARBA" id="ARBA00001910"/>
    </source>
</evidence>
<dbReference type="InterPro" id="IPR023828">
    <property type="entry name" value="Peptidase_S8_Ser-AS"/>
</dbReference>
<evidence type="ECO:0000256" key="3">
    <source>
        <dbReference type="ARBA" id="ARBA00004239"/>
    </source>
</evidence>
<feature type="binding site" evidence="11">
    <location>
        <position position="550"/>
    </location>
    <ligand>
        <name>Ca(2+)</name>
        <dbReference type="ChEBI" id="CHEBI:29108"/>
    </ligand>
</feature>
<dbReference type="GO" id="GO:0008240">
    <property type="term" value="F:tripeptidyl-peptidase activity"/>
    <property type="evidence" value="ECO:0007669"/>
    <property type="project" value="UniProtKB-EC"/>
</dbReference>
<keyword evidence="8 11" id="KW-0720">Serine protease</keyword>
<keyword evidence="9 11" id="KW-0106">Calcium</keyword>
<evidence type="ECO:0000256" key="6">
    <source>
        <dbReference type="ARBA" id="ARBA00022723"/>
    </source>
</evidence>
<feature type="transmembrane region" description="Helical" evidence="12">
    <location>
        <begin position="696"/>
        <end position="723"/>
    </location>
</feature>
<dbReference type="GO" id="GO:0005576">
    <property type="term" value="C:extracellular region"/>
    <property type="evidence" value="ECO:0007669"/>
    <property type="project" value="UniProtKB-SubCell"/>
</dbReference>
<evidence type="ECO:0000256" key="2">
    <source>
        <dbReference type="ARBA" id="ARBA00002451"/>
    </source>
</evidence>
<feature type="active site" description="Charge relay system" evidence="11">
    <location>
        <position position="507"/>
    </location>
</feature>
<comment type="caution">
    <text evidence="14">The sequence shown here is derived from an EMBL/GenBank/DDBJ whole genome shotgun (WGS) entry which is preliminary data.</text>
</comment>
<evidence type="ECO:0000256" key="12">
    <source>
        <dbReference type="SAM" id="Phobius"/>
    </source>
</evidence>
<evidence type="ECO:0000259" key="13">
    <source>
        <dbReference type="PROSITE" id="PS51695"/>
    </source>
</evidence>
<accession>A0A8H5NLD6</accession>
<dbReference type="SUPFAM" id="SSF52743">
    <property type="entry name" value="Subtilisin-like"/>
    <property type="match status" value="1"/>
</dbReference>
<feature type="active site" description="Charge relay system" evidence="11">
    <location>
        <position position="292"/>
    </location>
</feature>
<evidence type="ECO:0000256" key="5">
    <source>
        <dbReference type="ARBA" id="ARBA00022670"/>
    </source>
</evidence>
<comment type="cofactor">
    <cofactor evidence="11">
        <name>Ca(2+)</name>
        <dbReference type="ChEBI" id="CHEBI:29108"/>
    </cofactor>
    <text evidence="11">Binds 1 Ca(2+) ion per subunit.</text>
</comment>
<dbReference type="AlphaFoldDB" id="A0A8H5NLD6"/>
<name>A0A8H5NLD6_9HYPO</name>
<dbReference type="GO" id="GO:0004252">
    <property type="term" value="F:serine-type endopeptidase activity"/>
    <property type="evidence" value="ECO:0007669"/>
    <property type="project" value="UniProtKB-UniRule"/>
</dbReference>
<dbReference type="GO" id="GO:0006508">
    <property type="term" value="P:proteolysis"/>
    <property type="evidence" value="ECO:0007669"/>
    <property type="project" value="UniProtKB-KW"/>
</dbReference>
<dbReference type="Pfam" id="PF09286">
    <property type="entry name" value="Pro-kuma_activ"/>
    <property type="match status" value="1"/>
</dbReference>
<dbReference type="SUPFAM" id="SSF54897">
    <property type="entry name" value="Protease propeptides/inhibitors"/>
    <property type="match status" value="1"/>
</dbReference>
<proteinExistence type="predicted"/>
<keyword evidence="12" id="KW-1133">Transmembrane helix</keyword>
<comment type="function">
    <text evidence="2">Secreted tripeptidyl-peptidase which degrades proteins at acidic pHs and is involved in virulence.</text>
</comment>
<feature type="active site" description="Charge relay system" evidence="11">
    <location>
        <position position="296"/>
    </location>
</feature>
<dbReference type="InterPro" id="IPR036852">
    <property type="entry name" value="Peptidase_S8/S53_dom_sf"/>
</dbReference>
<feature type="binding site" evidence="11">
    <location>
        <position position="551"/>
    </location>
    <ligand>
        <name>Ca(2+)</name>
        <dbReference type="ChEBI" id="CHEBI:29108"/>
    </ligand>
</feature>
<dbReference type="PROSITE" id="PS51695">
    <property type="entry name" value="SEDOLISIN"/>
    <property type="match status" value="1"/>
</dbReference>
<dbReference type="SMART" id="SM00944">
    <property type="entry name" value="Pro-kuma_activ"/>
    <property type="match status" value="1"/>
</dbReference>
<evidence type="ECO:0000256" key="9">
    <source>
        <dbReference type="ARBA" id="ARBA00022837"/>
    </source>
</evidence>
<feature type="transmembrane region" description="Helical" evidence="12">
    <location>
        <begin position="788"/>
        <end position="808"/>
    </location>
</feature>
<keyword evidence="12" id="KW-0812">Transmembrane</keyword>
<evidence type="ECO:0000256" key="10">
    <source>
        <dbReference type="ARBA" id="ARBA00023145"/>
    </source>
</evidence>
<sequence>MAKQNLASYKRSEQFADPQELSTFLASLWLLSPFCGASIHESIEQLPDDYVQLNAAPLDELLSLRIYLADLDKPYLKVAQEVSYPNSKQYGQYLGAHELRSILPDKSLASRKVAGWLQDEGLSNYTTEAERLDVTATIADWNRVLDTTFHQFRHRSTNRIVVRTTKYSIPSTQQDTISYIFPTIHFFRLAPDPVQLHKRQHIPTGPSNCSNSVCPSHLLTKYKINYTPPDGKSGRTIAIAGFLNNFPNITDVKAFLTKYDKRNPKSIPTINTVSVNKGTPKPPVDGGSLTVEAELDLDYSMAFTGPLPVTFYSVGGHAPKIGQRPSSSISPDDNEPYAEFFDYILGLKSPPKVISISYNDDEKSVPIAYAQHVCDLFAKAAARGISIIGSSGDGGASGAGGDTTCLGVSGKKRLFVPTFPSSCPWMTSVGATRDYGGAASFSSGGMSNIFKRASWQDKAVSGYIKALKGKHKGFYNASGRAQPDVSLLGDDYLTLTGGNPSTHDGTSASAPVFAAMVALINDIRLRGGKPALGFLNPLLYSAKASPAFRDVKDGSNTIGCADGNFIEPGWEALVGWDAATGLGEPDFMKLTAILKAWLKINDGVGSPAPKAKKANLVQNNLYNAPNLPFLVPRRFLSLFDDFLTNEKCPDDADNTSAPKTLIIIAAVFATLGSISAAINARLGAGTCIKDVDPRGLYISLEAGIPAYNLATVFTKVSVLMFYLRFTVNMHFVICAYAVLFVIMANCIFHTIAAIAYRCPAYEGENCQGIVDNIHRISRDQLLPLSRKIGIALVLMAGGFVLIVSIVRLVSTVKVDEDLDFTYSLGYGLLWSLILKQYSRAMGWCYLRLSAMSEAPVY</sequence>
<feature type="binding site" evidence="11">
    <location>
        <position position="575"/>
    </location>
    <ligand>
        <name>Ca(2+)</name>
        <dbReference type="ChEBI" id="CHEBI:29108"/>
    </ligand>
</feature>
<dbReference type="InterPro" id="IPR049326">
    <property type="entry name" value="Rhodopsin_dom_fungi"/>
</dbReference>
<keyword evidence="10" id="KW-0865">Zymogen</keyword>
<dbReference type="Pfam" id="PF20684">
    <property type="entry name" value="Fung_rhodopsin"/>
    <property type="match status" value="2"/>
</dbReference>
<comment type="subcellular location">
    <subcellularLocation>
        <location evidence="3">Secreted</location>
        <location evidence="3">Extracellular space</location>
    </subcellularLocation>
</comment>
<dbReference type="PROSITE" id="PS00138">
    <property type="entry name" value="SUBTILASE_SER"/>
    <property type="match status" value="1"/>
</dbReference>
<dbReference type="InterPro" id="IPR030400">
    <property type="entry name" value="Sedolisin_dom"/>
</dbReference>
<dbReference type="Proteomes" id="UP000582016">
    <property type="component" value="Unassembled WGS sequence"/>
</dbReference>
<feature type="transmembrane region" description="Helical" evidence="12">
    <location>
        <begin position="729"/>
        <end position="748"/>
    </location>
</feature>
<keyword evidence="15" id="KW-1185">Reference proteome</keyword>
<dbReference type="PANTHER" id="PTHR14218">
    <property type="entry name" value="PROTEASE S8 TRIPEPTIDYL PEPTIDASE I CLN2"/>
    <property type="match status" value="1"/>
</dbReference>
<evidence type="ECO:0000313" key="15">
    <source>
        <dbReference type="Proteomes" id="UP000582016"/>
    </source>
</evidence>
<dbReference type="CDD" id="cd11377">
    <property type="entry name" value="Pro-peptidase_S53"/>
    <property type="match status" value="1"/>
</dbReference>
<keyword evidence="12" id="KW-0472">Membrane</keyword>
<gene>
    <name evidence="14" type="ORF">FPHYL_922</name>
</gene>
<protein>
    <recommendedName>
        <fullName evidence="4">tripeptidyl-peptidase II</fullName>
        <ecNumber evidence="4">3.4.14.10</ecNumber>
    </recommendedName>
</protein>
<evidence type="ECO:0000313" key="14">
    <source>
        <dbReference type="EMBL" id="KAF5570831.1"/>
    </source>
</evidence>
<dbReference type="EC" id="3.4.14.10" evidence="4"/>
<dbReference type="Pfam" id="PF00082">
    <property type="entry name" value="Peptidase_S8"/>
    <property type="match status" value="1"/>
</dbReference>
<feature type="domain" description="Peptidase S53" evidence="13">
    <location>
        <begin position="212"/>
        <end position="597"/>
    </location>
</feature>
<dbReference type="InterPro" id="IPR015366">
    <property type="entry name" value="S53_propep"/>
</dbReference>
<keyword evidence="7 11" id="KW-0378">Hydrolase</keyword>
<evidence type="ECO:0000256" key="7">
    <source>
        <dbReference type="ARBA" id="ARBA00022801"/>
    </source>
</evidence>